<proteinExistence type="predicted"/>
<evidence type="ECO:0000313" key="2">
    <source>
        <dbReference type="EMBL" id="AQK82422.1"/>
    </source>
</evidence>
<dbReference type="InParanoid" id="A0A1D6LSK0"/>
<dbReference type="IntAct" id="A0A1D6LSK0">
    <property type="interactions" value="2"/>
</dbReference>
<dbReference type="PANTHER" id="PTHR34468:SF2">
    <property type="entry name" value="MICROTUBULE-ASSOCIATED FUTSCH-LIKE PROTEIN"/>
    <property type="match status" value="1"/>
</dbReference>
<name>A0A1D6LSK0_MAIZE</name>
<gene>
    <name evidence="2" type="ORF">ZEAMMB73_Zm00001d036929</name>
</gene>
<sequence length="354" mass="38259">MATSGEQSAGGACEGSAARASKLRYPLRSASKGKAAAVSPAADAPPTTISAPRRVKPSSDVSKSMCLDLSVKDKSVKPPRRHSIQTKPGASPRPIPSGTVTPVSGVRSKRSDGQGRFDTPTSEVSMSMSRRKFSTLSSISYWMTQIRLAEAASKHSVSLGFFKLALESECEPLDRMREELKSYVVRHCLATELEDPVKDILQVYDIVDDFEKLKISAEPSEQQKKSEKAARNVSNVSANCNLKPRSLNSGATESKEAGKKEGIQKAKPDARVRGSNNRNPVKCTTAKEVVAKNTGKKTKKEAKGQEEVSNGDSDASSALPDQESVDVVKEITHEDKENMDENEMAMDVAIAQEF</sequence>
<evidence type="ECO:0000256" key="1">
    <source>
        <dbReference type="SAM" id="MobiDB-lite"/>
    </source>
</evidence>
<dbReference type="ExpressionAtlas" id="A0A1D6LSK0">
    <property type="expression patterns" value="baseline and differential"/>
</dbReference>
<dbReference type="PANTHER" id="PTHR34468">
    <property type="entry name" value="MICROTUBULE-ASSOCIATED FUTSCH-LIKE PROTEIN"/>
    <property type="match status" value="1"/>
</dbReference>
<feature type="region of interest" description="Disordered" evidence="1">
    <location>
        <begin position="28"/>
        <end position="124"/>
    </location>
</feature>
<feature type="compositionally biased region" description="Polar residues" evidence="1">
    <location>
        <begin position="307"/>
        <end position="316"/>
    </location>
</feature>
<accession>A0A1D6LSK0</accession>
<dbReference type="AlphaFoldDB" id="A0A1D6LSK0"/>
<feature type="region of interest" description="Disordered" evidence="1">
    <location>
        <begin position="218"/>
        <end position="354"/>
    </location>
</feature>
<feature type="compositionally biased region" description="Polar residues" evidence="1">
    <location>
        <begin position="232"/>
        <end position="252"/>
    </location>
</feature>
<reference evidence="2" key="1">
    <citation type="submission" date="2015-12" db="EMBL/GenBank/DDBJ databases">
        <title>Update maize B73 reference genome by single molecule sequencing technologies.</title>
        <authorList>
            <consortium name="Maize Genome Sequencing Project"/>
            <person name="Ware D."/>
        </authorList>
    </citation>
    <scope>NUCLEOTIDE SEQUENCE</scope>
    <source>
        <tissue evidence="2">Seedling</tissue>
    </source>
</reference>
<protein>
    <submittedName>
        <fullName evidence="2">Uncharacterized protein</fullName>
    </submittedName>
</protein>
<feature type="compositionally biased region" description="Basic and acidic residues" evidence="1">
    <location>
        <begin position="218"/>
        <end position="230"/>
    </location>
</feature>
<feature type="compositionally biased region" description="Basic and acidic residues" evidence="1">
    <location>
        <begin position="253"/>
        <end position="272"/>
    </location>
</feature>
<dbReference type="FunCoup" id="A0A1D6LSK0">
    <property type="interactions" value="1110"/>
</dbReference>
<dbReference type="SMR" id="A0A1D6LSK0"/>
<organism evidence="2">
    <name type="scientific">Zea mays</name>
    <name type="common">Maize</name>
    <dbReference type="NCBI Taxonomy" id="4577"/>
    <lineage>
        <taxon>Eukaryota</taxon>
        <taxon>Viridiplantae</taxon>
        <taxon>Streptophyta</taxon>
        <taxon>Embryophyta</taxon>
        <taxon>Tracheophyta</taxon>
        <taxon>Spermatophyta</taxon>
        <taxon>Magnoliopsida</taxon>
        <taxon>Liliopsida</taxon>
        <taxon>Poales</taxon>
        <taxon>Poaceae</taxon>
        <taxon>PACMAD clade</taxon>
        <taxon>Panicoideae</taxon>
        <taxon>Andropogonodae</taxon>
        <taxon>Andropogoneae</taxon>
        <taxon>Tripsacinae</taxon>
        <taxon>Zea</taxon>
    </lineage>
</organism>
<feature type="compositionally biased region" description="Basic and acidic residues" evidence="1">
    <location>
        <begin position="326"/>
        <end position="336"/>
    </location>
</feature>
<feature type="compositionally biased region" description="Low complexity" evidence="1">
    <location>
        <begin position="29"/>
        <end position="46"/>
    </location>
</feature>
<dbReference type="EMBL" id="CM000782">
    <property type="protein sequence ID" value="AQK82422.1"/>
    <property type="molecule type" value="Genomic_DNA"/>
</dbReference>